<dbReference type="InterPro" id="IPR054170">
    <property type="entry name" value="RlmL_1st"/>
</dbReference>
<gene>
    <name evidence="5" type="ORF">JFL75_03015</name>
</gene>
<name>A0A7T7XRS1_9SPIR</name>
<dbReference type="GO" id="GO:0003723">
    <property type="term" value="F:RNA binding"/>
    <property type="evidence" value="ECO:0007669"/>
    <property type="project" value="InterPro"/>
</dbReference>
<dbReference type="CDD" id="cd11715">
    <property type="entry name" value="THUMP_AdoMetMT"/>
    <property type="match status" value="1"/>
</dbReference>
<dbReference type="Pfam" id="PF22020">
    <property type="entry name" value="RlmL_1st"/>
    <property type="match status" value="1"/>
</dbReference>
<evidence type="ECO:0000313" key="5">
    <source>
        <dbReference type="EMBL" id="QQO11306.1"/>
    </source>
</evidence>
<dbReference type="InterPro" id="IPR029063">
    <property type="entry name" value="SAM-dependent_MTases_sf"/>
</dbReference>
<sequence length="389" mass="42733">MLTAAALCAVGAERALSNELRKLGIKILESTYGRVRFQGGVPDLYRGLMALRTADRLLLECARFTAPDFDALFEGTASVPWETYIPEHTGLRVAKVRTSRSKLSAETSIQAVVHKAAAARLCRIYKIPSLPASNTAAELRVYIEKDTVSLMLDLSGEPLFKRGYRSEGGAAPLRETTAAAVLLLSGWRRKFPLYDPFCGSGTIAIEAAMYAWDMAPCIGREFSISRLSVGDAGTEAAVREELLRKIDFSRTIRISGSDADPRAVSIARSNIQRAMDIARGKKPGRGIRLESAEPFMPAFAPLPMEEAKAPAEEGFIITNPPYGKRLGSPEEAEAVYRKMEGLAENFKGWKLGVITDHPGFESHFGRKADALREITNGAMRSYFYEFNNL</sequence>
<keyword evidence="6" id="KW-1185">Reference proteome</keyword>
<dbReference type="InterPro" id="IPR002052">
    <property type="entry name" value="DNA_methylase_N6_adenine_CS"/>
</dbReference>
<evidence type="ECO:0000259" key="4">
    <source>
        <dbReference type="Pfam" id="PF22020"/>
    </source>
</evidence>
<dbReference type="AlphaFoldDB" id="A0A7T7XRS1"/>
<evidence type="ECO:0000259" key="3">
    <source>
        <dbReference type="Pfam" id="PF01170"/>
    </source>
</evidence>
<dbReference type="Gene3D" id="3.40.50.150">
    <property type="entry name" value="Vaccinia Virus protein VP39"/>
    <property type="match status" value="1"/>
</dbReference>
<dbReference type="PROSITE" id="PS01261">
    <property type="entry name" value="UPF0020"/>
    <property type="match status" value="1"/>
</dbReference>
<evidence type="ECO:0000256" key="2">
    <source>
        <dbReference type="ARBA" id="ARBA00022679"/>
    </source>
</evidence>
<keyword evidence="2" id="KW-0808">Transferase</keyword>
<dbReference type="GO" id="GO:0070043">
    <property type="term" value="F:rRNA (guanine-N7-)-methyltransferase activity"/>
    <property type="evidence" value="ECO:0007669"/>
    <property type="project" value="TreeGrafter"/>
</dbReference>
<dbReference type="InterPro" id="IPR000241">
    <property type="entry name" value="RlmKL-like_Mtase"/>
</dbReference>
<evidence type="ECO:0000313" key="6">
    <source>
        <dbReference type="Proteomes" id="UP000595917"/>
    </source>
</evidence>
<organism evidence="5 6">
    <name type="scientific">Breznakiella homolactica</name>
    <dbReference type="NCBI Taxonomy" id="2798577"/>
    <lineage>
        <taxon>Bacteria</taxon>
        <taxon>Pseudomonadati</taxon>
        <taxon>Spirochaetota</taxon>
        <taxon>Spirochaetia</taxon>
        <taxon>Spirochaetales</taxon>
        <taxon>Breznakiellaceae</taxon>
        <taxon>Breznakiella</taxon>
    </lineage>
</organism>
<dbReference type="GO" id="GO:0008990">
    <property type="term" value="F:rRNA (guanine-N2-)-methyltransferase activity"/>
    <property type="evidence" value="ECO:0007669"/>
    <property type="project" value="TreeGrafter"/>
</dbReference>
<dbReference type="Gene3D" id="3.30.2130.30">
    <property type="match status" value="1"/>
</dbReference>
<dbReference type="PROSITE" id="PS00092">
    <property type="entry name" value="N6_MTASE"/>
    <property type="match status" value="1"/>
</dbReference>
<dbReference type="KEGG" id="bhc:JFL75_03015"/>
<evidence type="ECO:0000256" key="1">
    <source>
        <dbReference type="ARBA" id="ARBA00022603"/>
    </source>
</evidence>
<accession>A0A7T7XRS1</accession>
<dbReference type="PANTHER" id="PTHR47313">
    <property type="entry name" value="RIBOSOMAL RNA LARGE SUBUNIT METHYLTRANSFERASE K/L"/>
    <property type="match status" value="1"/>
</dbReference>
<dbReference type="SUPFAM" id="SSF53335">
    <property type="entry name" value="S-adenosyl-L-methionine-dependent methyltransferases"/>
    <property type="match status" value="1"/>
</dbReference>
<dbReference type="EMBL" id="CP067089">
    <property type="protein sequence ID" value="QQO11306.1"/>
    <property type="molecule type" value="Genomic_DNA"/>
</dbReference>
<feature type="domain" description="RlmL ferredoxin-like" evidence="4">
    <location>
        <begin position="5"/>
        <end position="58"/>
    </location>
</feature>
<feature type="domain" description="Ribosomal RNA large subunit methyltransferase K/L-like methyltransferase" evidence="3">
    <location>
        <begin position="162"/>
        <end position="377"/>
    </location>
</feature>
<reference evidence="5" key="1">
    <citation type="submission" date="2021-01" db="EMBL/GenBank/DDBJ databases">
        <title>Description of Breznakiella homolactica.</title>
        <authorList>
            <person name="Song Y."/>
            <person name="Brune A."/>
        </authorList>
    </citation>
    <scope>NUCLEOTIDE SEQUENCE</scope>
    <source>
        <strain evidence="5">RmG30</strain>
    </source>
</reference>
<dbReference type="PANTHER" id="PTHR47313:SF1">
    <property type="entry name" value="RIBOSOMAL RNA LARGE SUBUNIT METHYLTRANSFERASE K_L"/>
    <property type="match status" value="1"/>
</dbReference>
<dbReference type="Proteomes" id="UP000595917">
    <property type="component" value="Chromosome"/>
</dbReference>
<dbReference type="Pfam" id="PF01170">
    <property type="entry name" value="UPF0020"/>
    <property type="match status" value="1"/>
</dbReference>
<keyword evidence="1 5" id="KW-0489">Methyltransferase</keyword>
<dbReference type="InterPro" id="IPR053943">
    <property type="entry name" value="RlmKL-like_Mtase_CS"/>
</dbReference>
<proteinExistence type="predicted"/>
<protein>
    <submittedName>
        <fullName evidence="5">Class I SAM-dependent RNA methyltransferase</fullName>
    </submittedName>
</protein>